<dbReference type="VEuPathDB" id="TriTrypDB:TM35_000052250"/>
<proteinExistence type="predicted"/>
<comment type="caution">
    <text evidence="2">The sequence shown here is derived from an EMBL/GenBank/DDBJ whole genome shotgun (WGS) entry which is preliminary data.</text>
</comment>
<organism evidence="2 3">
    <name type="scientific">Trypanosoma theileri</name>
    <dbReference type="NCBI Taxonomy" id="67003"/>
    <lineage>
        <taxon>Eukaryota</taxon>
        <taxon>Discoba</taxon>
        <taxon>Euglenozoa</taxon>
        <taxon>Kinetoplastea</taxon>
        <taxon>Metakinetoplastina</taxon>
        <taxon>Trypanosomatida</taxon>
        <taxon>Trypanosomatidae</taxon>
        <taxon>Trypanosoma</taxon>
    </lineage>
</organism>
<accession>A0A1X0P512</accession>
<feature type="region of interest" description="Disordered" evidence="1">
    <location>
        <begin position="529"/>
        <end position="555"/>
    </location>
</feature>
<reference evidence="2 3" key="1">
    <citation type="submission" date="2017-03" db="EMBL/GenBank/DDBJ databases">
        <title>An alternative strategy for trypanosome survival in the mammalian bloodstream revealed through genome and transcriptome analysis of the ubiquitous bovine parasite Trypanosoma (Megatrypanum) theileri.</title>
        <authorList>
            <person name="Kelly S."/>
            <person name="Ivens A."/>
            <person name="Mott A."/>
            <person name="O'Neill E."/>
            <person name="Emms D."/>
            <person name="Macleod O."/>
            <person name="Voorheis P."/>
            <person name="Matthews J."/>
            <person name="Matthews K."/>
            <person name="Carrington M."/>
        </authorList>
    </citation>
    <scope>NUCLEOTIDE SEQUENCE [LARGE SCALE GENOMIC DNA]</scope>
    <source>
        <strain evidence="2">Edinburgh</strain>
    </source>
</reference>
<feature type="compositionally biased region" description="Low complexity" evidence="1">
    <location>
        <begin position="539"/>
        <end position="555"/>
    </location>
</feature>
<feature type="region of interest" description="Disordered" evidence="1">
    <location>
        <begin position="482"/>
        <end position="514"/>
    </location>
</feature>
<evidence type="ECO:0000313" key="2">
    <source>
        <dbReference type="EMBL" id="ORC91629.1"/>
    </source>
</evidence>
<evidence type="ECO:0000256" key="1">
    <source>
        <dbReference type="SAM" id="MobiDB-lite"/>
    </source>
</evidence>
<dbReference type="GeneID" id="39982660"/>
<protein>
    <submittedName>
        <fullName evidence="2">Uncharacterized protein</fullName>
    </submittedName>
</protein>
<gene>
    <name evidence="2" type="ORF">TM35_000052250</name>
</gene>
<keyword evidence="3" id="KW-1185">Reference proteome</keyword>
<dbReference type="Proteomes" id="UP000192257">
    <property type="component" value="Unassembled WGS sequence"/>
</dbReference>
<name>A0A1X0P512_9TRYP</name>
<sequence>MDGGSQCWLHVEHSTFFFFHATWPITINSIHLKVTPKQLSESESRTADTSAGPQYILWAKCTSGISAADGVLCDQPPFILASFSMDEEGVSTASSLKWDIREDSLVYLCLTGPSESPEKLQELTKDSQPLIPKDNSGELNQEEIPNLQPSALELHHNITITLIGVKTELNSHHSGWRALLCFRWFELQEHIREATPIVSHHERNYRRRCNSEKTTKRSMITGDVREAIAVSSCGNYVMWRDRTLGMRKELMPYHRIFTPCKEEKRVRVRKFPHRFADIVGEVPFGTLVEAIGRERDQYTGEEYVLLILSGLPNAEVVAETYGLTCIESGKWMWGWSKIRTSSGLHLLAEVRDEARTILPGQSRIERLKEPVYYTSVREERSVRIRSGPSLSAEVIGHLEPNEVKVAIAIHHTTPPPNNSPVKTGNSAPLLRYFVEWEDGGFSLLRNNDRVYLVPVQLRAQPRLFPVCPKPTPKSPEIIALNRKRFRSPSGREEKKRSQEEISPEESLWSPSNVPEAVAAGVKAGNVRMEDLPPINLGRSSTPSSSFSSSSSNASY</sequence>
<feature type="compositionally biased region" description="Basic and acidic residues" evidence="1">
    <location>
        <begin position="489"/>
        <end position="499"/>
    </location>
</feature>
<dbReference type="EMBL" id="NBCO01000005">
    <property type="protein sequence ID" value="ORC91629.1"/>
    <property type="molecule type" value="Genomic_DNA"/>
</dbReference>
<dbReference type="OrthoDB" id="272525at2759"/>
<evidence type="ECO:0000313" key="3">
    <source>
        <dbReference type="Proteomes" id="UP000192257"/>
    </source>
</evidence>
<dbReference type="AlphaFoldDB" id="A0A1X0P512"/>
<dbReference type="RefSeq" id="XP_028885695.1">
    <property type="nucleotide sequence ID" value="XM_029022880.1"/>
</dbReference>